<feature type="transmembrane region" description="Helical" evidence="5">
    <location>
        <begin position="42"/>
        <end position="61"/>
    </location>
</feature>
<dbReference type="PANTHER" id="PTHR24221:SF654">
    <property type="entry name" value="ATP-BINDING CASSETTE SUB-FAMILY B MEMBER 6"/>
    <property type="match status" value="1"/>
</dbReference>
<protein>
    <submittedName>
        <fullName evidence="7">ATP-binding cassette domain-containing protein</fullName>
    </submittedName>
</protein>
<dbReference type="SUPFAM" id="SSF90123">
    <property type="entry name" value="ABC transporter transmembrane region"/>
    <property type="match status" value="1"/>
</dbReference>
<dbReference type="SUPFAM" id="SSF52540">
    <property type="entry name" value="P-loop containing nucleoside triphosphate hydrolases"/>
    <property type="match status" value="1"/>
</dbReference>
<keyword evidence="3 5" id="KW-1133">Transmembrane helix</keyword>
<evidence type="ECO:0000256" key="3">
    <source>
        <dbReference type="ARBA" id="ARBA00022989"/>
    </source>
</evidence>
<comment type="caution">
    <text evidence="7">The sequence shown here is derived from an EMBL/GenBank/DDBJ whole genome shotgun (WGS) entry which is preliminary data.</text>
</comment>
<dbReference type="GO" id="GO:0005524">
    <property type="term" value="F:ATP binding"/>
    <property type="evidence" value="ECO:0007669"/>
    <property type="project" value="UniProtKB-KW"/>
</dbReference>
<keyword evidence="4 5" id="KW-0472">Membrane</keyword>
<feature type="transmembrane region" description="Helical" evidence="5">
    <location>
        <begin position="19"/>
        <end position="36"/>
    </location>
</feature>
<dbReference type="InterPro" id="IPR036640">
    <property type="entry name" value="ABC1_TM_sf"/>
</dbReference>
<dbReference type="InterPro" id="IPR003439">
    <property type="entry name" value="ABC_transporter-like_ATP-bd"/>
</dbReference>
<sequence length="393" mass="44239">MLSTDIGNISMGARALPDLMINSVTLSGALAFLFFLNIDVFWLVIISVVIGTITYQLPAHIGNIFMRKSRNEIDLLYGNIHGLIYGAKELKLDWKKRSDFLLKDLMACEDNVIRADRRAKTIHIATNNYGELIIFFVIGCVAFIFVNYSAITTTELISITMILLYIGSPIGTIMNAIPRLAIAKISLKRINESLQLLPEEDEGNVLHLPSWDSIHFKNICFQYKPSELNSSDNNKNFIVGPLNFSIKKGDVTFIVGGNGSGKSTTGKLLTLHYQAQTGEVFFDEERIDHKNLGAARQYISAIYSDYYLFNRLLGETNTELSEIESLIHNLGLSEKVSISENRFSTLSLSDGQRKRLALLVSCLDNRSLYLFDEWAADQDPEFKSIFYNLILPH</sequence>
<dbReference type="InterPro" id="IPR027417">
    <property type="entry name" value="P-loop_NTPase"/>
</dbReference>
<proteinExistence type="predicted"/>
<keyword evidence="2 5" id="KW-0812">Transmembrane</keyword>
<keyword evidence="7" id="KW-0547">Nucleotide-binding</keyword>
<feature type="transmembrane region" description="Helical" evidence="5">
    <location>
        <begin position="156"/>
        <end position="177"/>
    </location>
</feature>
<evidence type="ECO:0000256" key="4">
    <source>
        <dbReference type="ARBA" id="ARBA00023136"/>
    </source>
</evidence>
<dbReference type="EMBL" id="JAKKSL010000007">
    <property type="protein sequence ID" value="MCI2286142.1"/>
    <property type="molecule type" value="Genomic_DNA"/>
</dbReference>
<feature type="domain" description="ABC transmembrane type-1" evidence="6">
    <location>
        <begin position="1"/>
        <end position="181"/>
    </location>
</feature>
<evidence type="ECO:0000259" key="6">
    <source>
        <dbReference type="PROSITE" id="PS50929"/>
    </source>
</evidence>
<gene>
    <name evidence="7" type="ORF">L3081_25325</name>
</gene>
<evidence type="ECO:0000313" key="7">
    <source>
        <dbReference type="EMBL" id="MCI2286142.1"/>
    </source>
</evidence>
<dbReference type="InterPro" id="IPR011527">
    <property type="entry name" value="ABC1_TM_dom"/>
</dbReference>
<evidence type="ECO:0000313" key="8">
    <source>
        <dbReference type="Proteomes" id="UP001139646"/>
    </source>
</evidence>
<dbReference type="Pfam" id="PF00005">
    <property type="entry name" value="ABC_tran"/>
    <property type="match status" value="1"/>
</dbReference>
<feature type="transmembrane region" description="Helical" evidence="5">
    <location>
        <begin position="132"/>
        <end position="150"/>
    </location>
</feature>
<evidence type="ECO:0000256" key="5">
    <source>
        <dbReference type="SAM" id="Phobius"/>
    </source>
</evidence>
<dbReference type="PANTHER" id="PTHR24221">
    <property type="entry name" value="ATP-BINDING CASSETTE SUB-FAMILY B"/>
    <property type="match status" value="1"/>
</dbReference>
<keyword evidence="7" id="KW-0067">ATP-binding</keyword>
<reference evidence="7" key="1">
    <citation type="submission" date="2022-01" db="EMBL/GenBank/DDBJ databases">
        <title>Colwellia maritima, isolated from seawater.</title>
        <authorList>
            <person name="Kristyanto S."/>
            <person name="Jung J."/>
            <person name="Jeon C.O."/>
        </authorList>
    </citation>
    <scope>NUCLEOTIDE SEQUENCE</scope>
    <source>
        <strain evidence="7">MSW7</strain>
    </source>
</reference>
<evidence type="ECO:0000256" key="2">
    <source>
        <dbReference type="ARBA" id="ARBA00022692"/>
    </source>
</evidence>
<evidence type="ECO:0000256" key="1">
    <source>
        <dbReference type="ARBA" id="ARBA00004651"/>
    </source>
</evidence>
<dbReference type="Gene3D" id="3.40.50.300">
    <property type="entry name" value="P-loop containing nucleotide triphosphate hydrolases"/>
    <property type="match status" value="1"/>
</dbReference>
<name>A0ABS9XAV6_9GAMM</name>
<dbReference type="Proteomes" id="UP001139646">
    <property type="component" value="Unassembled WGS sequence"/>
</dbReference>
<keyword evidence="8" id="KW-1185">Reference proteome</keyword>
<dbReference type="InterPro" id="IPR039421">
    <property type="entry name" value="Type_1_exporter"/>
</dbReference>
<organism evidence="7 8">
    <name type="scientific">Colwellia maritima</name>
    <dbReference type="NCBI Taxonomy" id="2912588"/>
    <lineage>
        <taxon>Bacteria</taxon>
        <taxon>Pseudomonadati</taxon>
        <taxon>Pseudomonadota</taxon>
        <taxon>Gammaproteobacteria</taxon>
        <taxon>Alteromonadales</taxon>
        <taxon>Colwelliaceae</taxon>
        <taxon>Colwellia</taxon>
    </lineage>
</organism>
<dbReference type="Gene3D" id="1.20.1560.10">
    <property type="entry name" value="ABC transporter type 1, transmembrane domain"/>
    <property type="match status" value="1"/>
</dbReference>
<accession>A0ABS9XAV6</accession>
<comment type="subcellular location">
    <subcellularLocation>
        <location evidence="1">Cell membrane</location>
        <topology evidence="1">Multi-pass membrane protein</topology>
    </subcellularLocation>
</comment>
<dbReference type="PROSITE" id="PS50929">
    <property type="entry name" value="ABC_TM1F"/>
    <property type="match status" value="1"/>
</dbReference>